<sequence>MTQTFYDAPVAVTGATGAQGGATARALLARGHRVRALTRDPQGPAAAALAALGAQVVRADFDEPASLTGALAGAGALFAMSTPFGTDLATEVRQGVALLDAAQATAGLRHVVLTSATNADRGTGIPHFDSKAAIERHLAGLDLPWTVLGPAVFLDNYVNDWTLESLREGVYAMPMPADQLLPVIAAADIGAFAALVLERPQHFVHQRIDIAAQWCTPRRIAEVITAASGRRITHREVPLAVVEQYSTDLAAMFRYFQRTGLQVDVDALRWNHPEVGWQGVEQWAAAQDWPRLLGAVPTGN</sequence>
<dbReference type="RefSeq" id="WP_344443934.1">
    <property type="nucleotide sequence ID" value="NZ_BAAALF010000094.1"/>
</dbReference>
<keyword evidence="5" id="KW-1185">Reference proteome</keyword>
<reference evidence="4 5" key="1">
    <citation type="journal article" date="2019" name="Int. J. Syst. Evol. Microbiol.">
        <title>The Global Catalogue of Microorganisms (GCM) 10K type strain sequencing project: providing services to taxonomists for standard genome sequencing and annotation.</title>
        <authorList>
            <consortium name="The Broad Institute Genomics Platform"/>
            <consortium name="The Broad Institute Genome Sequencing Center for Infectious Disease"/>
            <person name="Wu L."/>
            <person name="Ma J."/>
        </authorList>
    </citation>
    <scope>NUCLEOTIDE SEQUENCE [LARGE SCALE GENOMIC DNA]</scope>
    <source>
        <strain evidence="4 5">JCM 13004</strain>
    </source>
</reference>
<feature type="domain" description="NmrA-like" evidence="3">
    <location>
        <begin position="10"/>
        <end position="266"/>
    </location>
</feature>
<dbReference type="PANTHER" id="PTHR42748">
    <property type="entry name" value="NITROGEN METABOLITE REPRESSION PROTEIN NMRA FAMILY MEMBER"/>
    <property type="match status" value="1"/>
</dbReference>
<name>A0ABN1WI01_9ACTN</name>
<organism evidence="4 5">
    <name type="scientific">Kitasatospora nipponensis</name>
    <dbReference type="NCBI Taxonomy" id="258049"/>
    <lineage>
        <taxon>Bacteria</taxon>
        <taxon>Bacillati</taxon>
        <taxon>Actinomycetota</taxon>
        <taxon>Actinomycetes</taxon>
        <taxon>Kitasatosporales</taxon>
        <taxon>Streptomycetaceae</taxon>
        <taxon>Kitasatospora</taxon>
    </lineage>
</organism>
<evidence type="ECO:0000313" key="4">
    <source>
        <dbReference type="EMBL" id="GAA1251104.1"/>
    </source>
</evidence>
<evidence type="ECO:0000259" key="3">
    <source>
        <dbReference type="Pfam" id="PF05368"/>
    </source>
</evidence>
<gene>
    <name evidence="4" type="ORF">GCM10009665_47250</name>
</gene>
<accession>A0ABN1WI01</accession>
<dbReference type="InterPro" id="IPR008030">
    <property type="entry name" value="NmrA-like"/>
</dbReference>
<comment type="caution">
    <text evidence="4">The sequence shown here is derived from an EMBL/GenBank/DDBJ whole genome shotgun (WGS) entry which is preliminary data.</text>
</comment>
<dbReference type="Gene3D" id="3.40.50.720">
    <property type="entry name" value="NAD(P)-binding Rossmann-like Domain"/>
    <property type="match status" value="1"/>
</dbReference>
<proteinExistence type="inferred from homology"/>
<dbReference type="EMBL" id="BAAALF010000094">
    <property type="protein sequence ID" value="GAA1251104.1"/>
    <property type="molecule type" value="Genomic_DNA"/>
</dbReference>
<evidence type="ECO:0000313" key="5">
    <source>
        <dbReference type="Proteomes" id="UP001500037"/>
    </source>
</evidence>
<evidence type="ECO:0000256" key="1">
    <source>
        <dbReference type="ARBA" id="ARBA00006328"/>
    </source>
</evidence>
<dbReference type="Proteomes" id="UP001500037">
    <property type="component" value="Unassembled WGS sequence"/>
</dbReference>
<dbReference type="Gene3D" id="3.90.25.10">
    <property type="entry name" value="UDP-galactose 4-epimerase, domain 1"/>
    <property type="match status" value="1"/>
</dbReference>
<protein>
    <submittedName>
        <fullName evidence="4">NmrA/HSCARG family protein</fullName>
    </submittedName>
</protein>
<dbReference type="Pfam" id="PF05368">
    <property type="entry name" value="NmrA"/>
    <property type="match status" value="1"/>
</dbReference>
<evidence type="ECO:0000256" key="2">
    <source>
        <dbReference type="ARBA" id="ARBA00022857"/>
    </source>
</evidence>
<dbReference type="InterPro" id="IPR036291">
    <property type="entry name" value="NAD(P)-bd_dom_sf"/>
</dbReference>
<dbReference type="PANTHER" id="PTHR42748:SF7">
    <property type="entry name" value="NMRA LIKE REDOX SENSOR 1-RELATED"/>
    <property type="match status" value="1"/>
</dbReference>
<keyword evidence="2" id="KW-0521">NADP</keyword>
<dbReference type="SUPFAM" id="SSF51735">
    <property type="entry name" value="NAD(P)-binding Rossmann-fold domains"/>
    <property type="match status" value="1"/>
</dbReference>
<dbReference type="InterPro" id="IPR051164">
    <property type="entry name" value="NmrA-like_oxidored"/>
</dbReference>
<comment type="similarity">
    <text evidence="1">Belongs to the NmrA-type oxidoreductase family.</text>
</comment>